<evidence type="ECO:0000256" key="1">
    <source>
        <dbReference type="ARBA" id="ARBA00000085"/>
    </source>
</evidence>
<evidence type="ECO:0000256" key="4">
    <source>
        <dbReference type="ARBA" id="ARBA00022777"/>
    </source>
</evidence>
<evidence type="ECO:0000313" key="7">
    <source>
        <dbReference type="Proteomes" id="UP000240608"/>
    </source>
</evidence>
<dbReference type="GO" id="GO:0005886">
    <property type="term" value="C:plasma membrane"/>
    <property type="evidence" value="ECO:0007669"/>
    <property type="project" value="TreeGrafter"/>
</dbReference>
<feature type="domain" description="Histidine kinase/HSP90-like ATPase" evidence="5">
    <location>
        <begin position="10"/>
        <end position="49"/>
    </location>
</feature>
<feature type="non-terminal residue" evidence="6">
    <location>
        <position position="1"/>
    </location>
</feature>
<name>A0A2T4DAG5_9BACT</name>
<dbReference type="InterPro" id="IPR003594">
    <property type="entry name" value="HATPase_dom"/>
</dbReference>
<evidence type="ECO:0000256" key="2">
    <source>
        <dbReference type="ARBA" id="ARBA00012438"/>
    </source>
</evidence>
<keyword evidence="3" id="KW-0808">Transferase</keyword>
<dbReference type="PRINTS" id="PR00344">
    <property type="entry name" value="BCTRLSENSOR"/>
</dbReference>
<dbReference type="PANTHER" id="PTHR43047:SF72">
    <property type="entry name" value="OSMOSENSING HISTIDINE PROTEIN KINASE SLN1"/>
    <property type="match status" value="1"/>
</dbReference>
<dbReference type="GO" id="GO:0009927">
    <property type="term" value="F:histidine phosphotransfer kinase activity"/>
    <property type="evidence" value="ECO:0007669"/>
    <property type="project" value="TreeGrafter"/>
</dbReference>
<dbReference type="EC" id="2.7.13.3" evidence="2"/>
<gene>
    <name evidence="6" type="ORF">C9994_16740</name>
</gene>
<dbReference type="InterPro" id="IPR004358">
    <property type="entry name" value="Sig_transdc_His_kin-like_C"/>
</dbReference>
<evidence type="ECO:0000259" key="5">
    <source>
        <dbReference type="Pfam" id="PF02518"/>
    </source>
</evidence>
<protein>
    <recommendedName>
        <fullName evidence="2">histidine kinase</fullName>
        <ecNumber evidence="2">2.7.13.3</ecNumber>
    </recommendedName>
</protein>
<evidence type="ECO:0000256" key="3">
    <source>
        <dbReference type="ARBA" id="ARBA00022679"/>
    </source>
</evidence>
<evidence type="ECO:0000313" key="6">
    <source>
        <dbReference type="EMBL" id="PTB90804.1"/>
    </source>
</evidence>
<dbReference type="Proteomes" id="UP000240608">
    <property type="component" value="Unassembled WGS sequence"/>
</dbReference>
<dbReference type="EMBL" id="PYVU01000561">
    <property type="protein sequence ID" value="PTB90804.1"/>
    <property type="molecule type" value="Genomic_DNA"/>
</dbReference>
<comment type="catalytic activity">
    <reaction evidence="1">
        <text>ATP + protein L-histidine = ADP + protein N-phospho-L-histidine.</text>
        <dbReference type="EC" id="2.7.13.3"/>
    </reaction>
</comment>
<dbReference type="Pfam" id="PF02518">
    <property type="entry name" value="HATPase_c"/>
    <property type="match status" value="1"/>
</dbReference>
<dbReference type="AlphaFoldDB" id="A0A2T4DAG5"/>
<sequence length="51" mass="5435">QTLSARPTGDESSTGLGLSIVKKYVEEMNGSVWCESKLGKGATFVVAFQKV</sequence>
<comment type="caution">
    <text evidence="6">The sequence shown here is derived from an EMBL/GenBank/DDBJ whole genome shotgun (WGS) entry which is preliminary data.</text>
</comment>
<organism evidence="6 7">
    <name type="scientific">Marivirga lumbricoides</name>
    <dbReference type="NCBI Taxonomy" id="1046115"/>
    <lineage>
        <taxon>Bacteria</taxon>
        <taxon>Pseudomonadati</taxon>
        <taxon>Bacteroidota</taxon>
        <taxon>Cytophagia</taxon>
        <taxon>Cytophagales</taxon>
        <taxon>Marivirgaceae</taxon>
        <taxon>Marivirga</taxon>
    </lineage>
</organism>
<dbReference type="Gene3D" id="3.30.565.10">
    <property type="entry name" value="Histidine kinase-like ATPase, C-terminal domain"/>
    <property type="match status" value="1"/>
</dbReference>
<dbReference type="GO" id="GO:0000155">
    <property type="term" value="F:phosphorelay sensor kinase activity"/>
    <property type="evidence" value="ECO:0007669"/>
    <property type="project" value="TreeGrafter"/>
</dbReference>
<dbReference type="PANTHER" id="PTHR43047">
    <property type="entry name" value="TWO-COMPONENT HISTIDINE PROTEIN KINASE"/>
    <property type="match status" value="1"/>
</dbReference>
<keyword evidence="4" id="KW-0418">Kinase</keyword>
<reference evidence="6 7" key="1">
    <citation type="submission" date="2018-03" db="EMBL/GenBank/DDBJ databases">
        <title>Cross-interface Injection: A General Nanoliter Liquid Handling Method Applied to Single Cells Genome Amplification Automated Nanoliter Liquid Handling Applied to Single Cell Multiple Displacement Amplification.</title>
        <authorList>
            <person name="Yun J."/>
            <person name="Xu P."/>
            <person name="Xu J."/>
            <person name="Dai X."/>
            <person name="Wang Y."/>
            <person name="Zheng X."/>
            <person name="Cao C."/>
            <person name="Yi Q."/>
            <person name="Zhu Y."/>
            <person name="Wang L."/>
            <person name="Dong Z."/>
            <person name="Huang Y."/>
            <person name="Huang L."/>
            <person name="Du W."/>
        </authorList>
    </citation>
    <scope>NUCLEOTIDE SEQUENCE [LARGE SCALE GENOMIC DNA]</scope>
    <source>
        <strain evidence="6 7">Z-D1-2</strain>
    </source>
</reference>
<proteinExistence type="predicted"/>
<dbReference type="InterPro" id="IPR036890">
    <property type="entry name" value="HATPase_C_sf"/>
</dbReference>
<accession>A0A2T4DAG5</accession>
<dbReference type="SUPFAM" id="SSF55874">
    <property type="entry name" value="ATPase domain of HSP90 chaperone/DNA topoisomerase II/histidine kinase"/>
    <property type="match status" value="1"/>
</dbReference>